<accession>A0A2A9CWZ3</accession>
<dbReference type="Gene3D" id="3.40.50.2000">
    <property type="entry name" value="Glycogen Phosphorylase B"/>
    <property type="match status" value="2"/>
</dbReference>
<dbReference type="Pfam" id="PF13692">
    <property type="entry name" value="Glyco_trans_1_4"/>
    <property type="match status" value="1"/>
</dbReference>
<dbReference type="PANTHER" id="PTHR45947:SF3">
    <property type="entry name" value="SULFOQUINOVOSYL TRANSFERASE SQD2"/>
    <property type="match status" value="1"/>
</dbReference>
<dbReference type="CDD" id="cd03794">
    <property type="entry name" value="GT4_WbuB-like"/>
    <property type="match status" value="1"/>
</dbReference>
<evidence type="ECO:0000313" key="5">
    <source>
        <dbReference type="EMBL" id="PFG18661.1"/>
    </source>
</evidence>
<dbReference type="OrthoDB" id="3180470at2"/>
<dbReference type="SUPFAM" id="SSF53756">
    <property type="entry name" value="UDP-Glycosyltransferase/glycogen phosphorylase"/>
    <property type="match status" value="1"/>
</dbReference>
<comment type="caution">
    <text evidence="5">The sequence shown here is derived from an EMBL/GenBank/DDBJ whole genome shotgun (WGS) entry which is preliminary data.</text>
</comment>
<dbReference type="GO" id="GO:1901137">
    <property type="term" value="P:carbohydrate derivative biosynthetic process"/>
    <property type="evidence" value="ECO:0007669"/>
    <property type="project" value="UniProtKB-ARBA"/>
</dbReference>
<dbReference type="InterPro" id="IPR028098">
    <property type="entry name" value="Glyco_trans_4-like_N"/>
</dbReference>
<keyword evidence="6" id="KW-1185">Reference proteome</keyword>
<gene>
    <name evidence="5" type="ORF">ATL40_0204</name>
</gene>
<dbReference type="GO" id="GO:0016758">
    <property type="term" value="F:hexosyltransferase activity"/>
    <property type="evidence" value="ECO:0007669"/>
    <property type="project" value="TreeGrafter"/>
</dbReference>
<feature type="domain" description="Glycosyltransferase subfamily 4-like N-terminal" evidence="4">
    <location>
        <begin position="15"/>
        <end position="213"/>
    </location>
</feature>
<evidence type="ECO:0000259" key="4">
    <source>
        <dbReference type="Pfam" id="PF13579"/>
    </source>
</evidence>
<proteinExistence type="predicted"/>
<sequence length="412" mass="45093">MHIALLTHHYAPEVGAPQRRWRAFSRRFHAAGHRVSVLTPPPHYPRGLLDPDTAPAHLPGNSHDGEWGERVHRVRFRPHEAGLKSRSIDQAIASADSVATGIRVFGPRANRPDVIIGTAPGLPTIPAALTLGAALRRPVVVEMRDAWPDLIGPSGMLGPDDKRSPAFRRTVEFAHEAITRWQRNTAAVVTTTQGFAEVLRDRGVKRVHVVRNGSTLENLPVLPPPTPHPGLKVLYLGTMGRSQGLETTIRAAAMVKERGGDITLRVGGSGADEPALRVLARELHAPVEFLGRVPHEKVADQYAWCDTAVVSLRGWQPFEWTIPSKLYEIMGLRRHVSGSVAGEAAEIIKEAEAGFAVTPEAPELLAQGWFSLLADRSQLDVGDTGRRWVQDNAHHDRLASNYLGMLAEIVAR</sequence>
<dbReference type="Proteomes" id="UP000224915">
    <property type="component" value="Unassembled WGS sequence"/>
</dbReference>
<dbReference type="AlphaFoldDB" id="A0A2A9CWZ3"/>
<evidence type="ECO:0000313" key="6">
    <source>
        <dbReference type="Proteomes" id="UP000224915"/>
    </source>
</evidence>
<evidence type="ECO:0000256" key="3">
    <source>
        <dbReference type="ARBA" id="ARBA00022679"/>
    </source>
</evidence>
<name>A0A2A9CWZ3_9MICO</name>
<organism evidence="5 6">
    <name type="scientific">Serinibacter salmoneus</name>
    <dbReference type="NCBI Taxonomy" id="556530"/>
    <lineage>
        <taxon>Bacteria</taxon>
        <taxon>Bacillati</taxon>
        <taxon>Actinomycetota</taxon>
        <taxon>Actinomycetes</taxon>
        <taxon>Micrococcales</taxon>
        <taxon>Beutenbergiaceae</taxon>
        <taxon>Serinibacter</taxon>
    </lineage>
</organism>
<evidence type="ECO:0000256" key="2">
    <source>
        <dbReference type="ARBA" id="ARBA00022676"/>
    </source>
</evidence>
<dbReference type="Pfam" id="PF13579">
    <property type="entry name" value="Glyco_trans_4_4"/>
    <property type="match status" value="1"/>
</dbReference>
<keyword evidence="2" id="KW-0328">Glycosyltransferase</keyword>
<dbReference type="InterPro" id="IPR050194">
    <property type="entry name" value="Glycosyltransferase_grp1"/>
</dbReference>
<reference evidence="5 6" key="1">
    <citation type="submission" date="2017-10" db="EMBL/GenBank/DDBJ databases">
        <title>Sequencing the genomes of 1000 actinobacteria strains.</title>
        <authorList>
            <person name="Klenk H.-P."/>
        </authorList>
    </citation>
    <scope>NUCLEOTIDE SEQUENCE [LARGE SCALE GENOMIC DNA]</scope>
    <source>
        <strain evidence="5 6">DSM 21801</strain>
    </source>
</reference>
<evidence type="ECO:0000256" key="1">
    <source>
        <dbReference type="ARBA" id="ARBA00021292"/>
    </source>
</evidence>
<dbReference type="PANTHER" id="PTHR45947">
    <property type="entry name" value="SULFOQUINOVOSYL TRANSFERASE SQD2"/>
    <property type="match status" value="1"/>
</dbReference>
<protein>
    <recommendedName>
        <fullName evidence="1">D-inositol 3-phosphate glycosyltransferase</fullName>
    </recommendedName>
</protein>
<dbReference type="EMBL" id="PDJD01000001">
    <property type="protein sequence ID" value="PFG18661.1"/>
    <property type="molecule type" value="Genomic_DNA"/>
</dbReference>
<keyword evidence="3 5" id="KW-0808">Transferase</keyword>